<dbReference type="SMART" id="SM00858">
    <property type="entry name" value="SAF"/>
    <property type="match status" value="1"/>
</dbReference>
<evidence type="ECO:0000256" key="1">
    <source>
        <dbReference type="ARBA" id="ARBA00023239"/>
    </source>
</evidence>
<dbReference type="CDD" id="cd11613">
    <property type="entry name" value="SAF_AH_GD"/>
    <property type="match status" value="1"/>
</dbReference>
<evidence type="ECO:0000313" key="4">
    <source>
        <dbReference type="Proteomes" id="UP000306441"/>
    </source>
</evidence>
<keyword evidence="1" id="KW-0456">Lyase</keyword>
<accession>A0ABY2Q1Z2</accession>
<dbReference type="GO" id="GO:0016787">
    <property type="term" value="F:hydrolase activity"/>
    <property type="evidence" value="ECO:0007669"/>
    <property type="project" value="UniProtKB-KW"/>
</dbReference>
<name>A0ABY2Q1Z2_9HYPH</name>
<feature type="domain" description="SAF" evidence="2">
    <location>
        <begin position="17"/>
        <end position="88"/>
    </location>
</feature>
<dbReference type="PANTHER" id="PTHR30536:SF5">
    <property type="entry name" value="ALTRONATE DEHYDRATASE"/>
    <property type="match status" value="1"/>
</dbReference>
<sequence>MPPDRYDERLLLLADSDNVLVAKRPIGDGEEIVVAGRLVRIGKSVLLGHKVARRAIAPGEKIMKYGVPIGSATSRIDAGEHVHVHNMQSDYTKTHVIEASDEEKAK</sequence>
<dbReference type="PANTHER" id="PTHR30536">
    <property type="entry name" value="ALTRONATE/GALACTARATE DEHYDRATASE"/>
    <property type="match status" value="1"/>
</dbReference>
<proteinExistence type="predicted"/>
<dbReference type="InterPro" id="IPR044144">
    <property type="entry name" value="SAF_UxaA/GarD"/>
</dbReference>
<keyword evidence="3" id="KW-0378">Hydrolase</keyword>
<organism evidence="3 4">
    <name type="scientific">Ollibium composti</name>
    <dbReference type="NCBI Taxonomy" id="2675109"/>
    <lineage>
        <taxon>Bacteria</taxon>
        <taxon>Pseudomonadati</taxon>
        <taxon>Pseudomonadota</taxon>
        <taxon>Alphaproteobacteria</taxon>
        <taxon>Hyphomicrobiales</taxon>
        <taxon>Phyllobacteriaceae</taxon>
        <taxon>Ollibium</taxon>
    </lineage>
</organism>
<dbReference type="Gene3D" id="2.30.130.110">
    <property type="match status" value="1"/>
</dbReference>
<dbReference type="InterPro" id="IPR052172">
    <property type="entry name" value="UxaA_altronate/galactarate_dh"/>
</dbReference>
<evidence type="ECO:0000313" key="3">
    <source>
        <dbReference type="EMBL" id="THF54872.1"/>
    </source>
</evidence>
<dbReference type="Pfam" id="PF08666">
    <property type="entry name" value="SAF"/>
    <property type="match status" value="1"/>
</dbReference>
<gene>
    <name evidence="3" type="ORF">E6C48_20460</name>
</gene>
<dbReference type="EMBL" id="SSNY01000015">
    <property type="protein sequence ID" value="THF54872.1"/>
    <property type="molecule type" value="Genomic_DNA"/>
</dbReference>
<keyword evidence="4" id="KW-1185">Reference proteome</keyword>
<protein>
    <submittedName>
        <fullName evidence="3">Hydrolase</fullName>
    </submittedName>
</protein>
<dbReference type="InterPro" id="IPR013974">
    <property type="entry name" value="SAF"/>
</dbReference>
<evidence type="ECO:0000259" key="2">
    <source>
        <dbReference type="SMART" id="SM00858"/>
    </source>
</evidence>
<reference evidence="3 4" key="1">
    <citation type="submission" date="2019-04" db="EMBL/GenBank/DDBJ databases">
        <title>Mesorhizobium composti sp. nov., isolated from compost.</title>
        <authorList>
            <person name="Lin S.-Y."/>
            <person name="Hameed A."/>
            <person name="Hsieh Y.-T."/>
            <person name="Young C.-C."/>
        </authorList>
    </citation>
    <scope>NUCLEOTIDE SEQUENCE [LARGE SCALE GENOMIC DNA]</scope>
    <source>
        <strain evidence="3 4">CC-YTH430</strain>
    </source>
</reference>
<comment type="caution">
    <text evidence="3">The sequence shown here is derived from an EMBL/GenBank/DDBJ whole genome shotgun (WGS) entry which is preliminary data.</text>
</comment>
<dbReference type="Proteomes" id="UP000306441">
    <property type="component" value="Unassembled WGS sequence"/>
</dbReference>